<feature type="binding site" evidence="10">
    <location>
        <begin position="417"/>
        <end position="418"/>
    </location>
    <ligand>
        <name>substrate</name>
    </ligand>
</feature>
<evidence type="ECO:0000256" key="9">
    <source>
        <dbReference type="PIRSR" id="PIRSR617736-1"/>
    </source>
</evidence>
<dbReference type="InterPro" id="IPR001360">
    <property type="entry name" value="Glyco_hydro_1"/>
</dbReference>
<keyword evidence="8" id="KW-0624">Polysaccharide degradation</keyword>
<protein>
    <recommendedName>
        <fullName evidence="3 11">Beta-glucosidase</fullName>
        <ecNumber evidence="3 11">3.2.1.21</ecNumber>
    </recommendedName>
</protein>
<dbReference type="InterPro" id="IPR017736">
    <property type="entry name" value="Glyco_hydro_1_beta-glucosidase"/>
</dbReference>
<dbReference type="PANTHER" id="PTHR10353">
    <property type="entry name" value="GLYCOSYL HYDROLASE"/>
    <property type="match status" value="1"/>
</dbReference>
<dbReference type="SUPFAM" id="SSF51445">
    <property type="entry name" value="(Trans)glycosidases"/>
    <property type="match status" value="1"/>
</dbReference>
<evidence type="ECO:0000256" key="10">
    <source>
        <dbReference type="PIRSR" id="PIRSR617736-2"/>
    </source>
</evidence>
<evidence type="ECO:0000256" key="7">
    <source>
        <dbReference type="ARBA" id="ARBA00023295"/>
    </source>
</evidence>
<evidence type="ECO:0000256" key="6">
    <source>
        <dbReference type="ARBA" id="ARBA00023277"/>
    </source>
</evidence>
<dbReference type="PRINTS" id="PR00131">
    <property type="entry name" value="GLHYDRLASE1"/>
</dbReference>
<keyword evidence="13" id="KW-1185">Reference proteome</keyword>
<dbReference type="EC" id="3.2.1.21" evidence="3 11"/>
<dbReference type="InterPro" id="IPR033132">
    <property type="entry name" value="GH_1_N_CS"/>
</dbReference>
<dbReference type="RefSeq" id="WP_268612116.1">
    <property type="nucleotide sequence ID" value="NZ_CP113797.1"/>
</dbReference>
<organism evidence="12 13">
    <name type="scientific">Thermocoleostomius sinensis A174</name>
    <dbReference type="NCBI Taxonomy" id="2016057"/>
    <lineage>
        <taxon>Bacteria</taxon>
        <taxon>Bacillati</taxon>
        <taxon>Cyanobacteriota</taxon>
        <taxon>Cyanophyceae</taxon>
        <taxon>Oculatellales</taxon>
        <taxon>Oculatellaceae</taxon>
        <taxon>Thermocoleostomius</taxon>
    </lineage>
</organism>
<feature type="active site" description="Proton donor" evidence="9">
    <location>
        <position position="167"/>
    </location>
</feature>
<sequence>MTSYQFPDDFLWGAATAAYQIEGAVDKDGRKPSVWDTFSATPDRTLNGDTGAVACDHYHRYLDDIKLMAALGIKHYRFSIAWPRIIPDGRGQVNEAGVDFYRRLVDTLLDYGITPHATLFHWDSPQALEDLYGSWRSREIAIDFADYVTAVVSRLGDRITHWMTMNEITCFTHMGYGVNAPPVHAPGTIVSTPKQVWQTSHHALLAHGLGCQAIRAASPRSCSVALVDNFAVPVPIGEAPAHVAAARKAFHVCGPNGGLLFPALTGAYSRLFLKQLGDAAPDIQEGDLKIIHQPLDALGFNVYSGVYVRSIDQEPGYELLEFPPGYPRLHMPWLHIVPEALYWGVRHISETVGQPTLPIFVTENGCAAQDQLNAQGEVIDSDRIFYLRQYLKAAHRAVNEGLPLKGYFVWSLMDNFEWSWGYDRRFGLIYIDYDTQTRIPKASARWYAECIAQNCVV</sequence>
<evidence type="ECO:0000256" key="5">
    <source>
        <dbReference type="ARBA" id="ARBA00023001"/>
    </source>
</evidence>
<evidence type="ECO:0000256" key="4">
    <source>
        <dbReference type="ARBA" id="ARBA00022801"/>
    </source>
</evidence>
<dbReference type="GO" id="GO:0008422">
    <property type="term" value="F:beta-glucosidase activity"/>
    <property type="evidence" value="ECO:0007669"/>
    <property type="project" value="UniProtKB-EC"/>
</dbReference>
<evidence type="ECO:0000256" key="1">
    <source>
        <dbReference type="ARBA" id="ARBA00000448"/>
    </source>
</evidence>
<dbReference type="InterPro" id="IPR017853">
    <property type="entry name" value="GH"/>
</dbReference>
<keyword evidence="7 11" id="KW-0326">Glycosidase</keyword>
<keyword evidence="4 11" id="KW-0378">Hydrolase</keyword>
<dbReference type="PANTHER" id="PTHR10353:SF36">
    <property type="entry name" value="LP05116P"/>
    <property type="match status" value="1"/>
</dbReference>
<comment type="similarity">
    <text evidence="2 11">Belongs to the glycosyl hydrolase 1 family.</text>
</comment>
<feature type="binding site" evidence="10">
    <location>
        <position position="303"/>
    </location>
    <ligand>
        <name>substrate</name>
    </ligand>
</feature>
<dbReference type="EMBL" id="CP113797">
    <property type="protein sequence ID" value="WAL62032.1"/>
    <property type="molecule type" value="Genomic_DNA"/>
</dbReference>
<comment type="catalytic activity">
    <reaction evidence="1 11">
        <text>Hydrolysis of terminal, non-reducing beta-D-glucosyl residues with release of beta-D-glucose.</text>
        <dbReference type="EC" id="3.2.1.21"/>
    </reaction>
</comment>
<feature type="binding site" evidence="10">
    <location>
        <position position="20"/>
    </location>
    <ligand>
        <name>substrate</name>
    </ligand>
</feature>
<dbReference type="GO" id="GO:0005829">
    <property type="term" value="C:cytosol"/>
    <property type="evidence" value="ECO:0007669"/>
    <property type="project" value="TreeGrafter"/>
</dbReference>
<evidence type="ECO:0000313" key="12">
    <source>
        <dbReference type="EMBL" id="WAL62032.1"/>
    </source>
</evidence>
<evidence type="ECO:0000313" key="13">
    <source>
        <dbReference type="Proteomes" id="UP001163152"/>
    </source>
</evidence>
<evidence type="ECO:0000256" key="11">
    <source>
        <dbReference type="RuleBase" id="RU361175"/>
    </source>
</evidence>
<dbReference type="Proteomes" id="UP001163152">
    <property type="component" value="Chromosome"/>
</dbReference>
<gene>
    <name evidence="12" type="ORF">OXH18_08630</name>
</gene>
<evidence type="ECO:0000256" key="3">
    <source>
        <dbReference type="ARBA" id="ARBA00012744"/>
    </source>
</evidence>
<keyword evidence="5" id="KW-0136">Cellulose degradation</keyword>
<dbReference type="NCBIfam" id="TIGR03356">
    <property type="entry name" value="BGL"/>
    <property type="match status" value="1"/>
</dbReference>
<evidence type="ECO:0000256" key="8">
    <source>
        <dbReference type="ARBA" id="ARBA00023326"/>
    </source>
</evidence>
<proteinExistence type="inferred from homology"/>
<feature type="active site" description="Nucleophile" evidence="9">
    <location>
        <position position="363"/>
    </location>
</feature>
<dbReference type="KEGG" id="tsin:OXH18_08630"/>
<reference evidence="12" key="1">
    <citation type="submission" date="2022-12" db="EMBL/GenBank/DDBJ databases">
        <title>Polyphasic identification of a Novel Hot-Spring Cyanobacterium Ocullathermofonsia sinensis gen nov. sp. nov. and Genomic Insights on its Adaptations to the Thermal Habitat.</title>
        <authorList>
            <person name="Daroch M."/>
            <person name="Tang J."/>
            <person name="Jiang Y."/>
        </authorList>
    </citation>
    <scope>NUCLEOTIDE SEQUENCE</scope>
    <source>
        <strain evidence="12">PKUAC-SCTA174</strain>
    </source>
</reference>
<name>A0A9E8ZFD6_9CYAN</name>
<dbReference type="AlphaFoldDB" id="A0A9E8ZFD6"/>
<accession>A0A9E8ZFD6</accession>
<feature type="binding site" evidence="10">
    <location>
        <position position="121"/>
    </location>
    <ligand>
        <name>substrate</name>
    </ligand>
</feature>
<feature type="binding site" evidence="10">
    <location>
        <position position="410"/>
    </location>
    <ligand>
        <name>substrate</name>
    </ligand>
</feature>
<dbReference type="Gene3D" id="3.20.20.80">
    <property type="entry name" value="Glycosidases"/>
    <property type="match status" value="1"/>
</dbReference>
<dbReference type="Pfam" id="PF00232">
    <property type="entry name" value="Glyco_hydro_1"/>
    <property type="match status" value="1"/>
</dbReference>
<dbReference type="GO" id="GO:0030245">
    <property type="term" value="P:cellulose catabolic process"/>
    <property type="evidence" value="ECO:0007669"/>
    <property type="project" value="UniProtKB-KW"/>
</dbReference>
<evidence type="ECO:0000256" key="2">
    <source>
        <dbReference type="ARBA" id="ARBA00010838"/>
    </source>
</evidence>
<dbReference type="PROSITE" id="PS00653">
    <property type="entry name" value="GLYCOSYL_HYDROL_F1_2"/>
    <property type="match status" value="1"/>
</dbReference>
<dbReference type="FunFam" id="3.20.20.80:FF:000004">
    <property type="entry name" value="Beta-glucosidase 6-phospho-beta-glucosidase"/>
    <property type="match status" value="1"/>
</dbReference>
<feature type="binding site" evidence="10">
    <location>
        <position position="166"/>
    </location>
    <ligand>
        <name>substrate</name>
    </ligand>
</feature>
<keyword evidence="6" id="KW-0119">Carbohydrate metabolism</keyword>